<dbReference type="PANTHER" id="PTHR10927">
    <property type="entry name" value="RIBOSOME MATURATION PROTEIN SBDS"/>
    <property type="match status" value="1"/>
</dbReference>
<keyword evidence="5" id="KW-0963">Cytoplasm</keyword>
<evidence type="ECO:0000256" key="5">
    <source>
        <dbReference type="ARBA" id="ARBA00022490"/>
    </source>
</evidence>
<dbReference type="InterPro" id="IPR002140">
    <property type="entry name" value="Sdo1/SBDS"/>
</dbReference>
<dbReference type="InterPro" id="IPR036786">
    <property type="entry name" value="Ribosome_mat_SBDS_N_sf"/>
</dbReference>
<dbReference type="OrthoDB" id="10253092at2759"/>
<comment type="subunit">
    <text evidence="8">Associates with the 60S ribosomal subunit.</text>
</comment>
<dbReference type="AlphaFoldDB" id="A0A0N4XBT5"/>
<dbReference type="PANTHER" id="PTHR10927:SF1">
    <property type="entry name" value="RIBOSOME MATURATION PROTEIN SBDS"/>
    <property type="match status" value="1"/>
</dbReference>
<sequence>EKNIDEVLQTHTVFSNVSKGQVAKKDELSAAFGTEDQLEICKIILEKGDLQVSDKERQAQTDQTYKEVSQLIAEMVVNPDTKRPIPTSVIDKALHELHFSLKPNRNAKQQALEAIPKLREAIRLERAKMRIRIAMPSHEAKITHSRLKALFSELELEDWAEGGLEMVSLANIAVFSWTTSAK</sequence>
<dbReference type="WBParaSite" id="HPLM_0002183001-mRNA-1">
    <property type="protein sequence ID" value="HPLM_0002183001-mRNA-1"/>
    <property type="gene ID" value="HPLM_0002183001"/>
</dbReference>
<dbReference type="SUPFAM" id="SSF89895">
    <property type="entry name" value="FYSH domain"/>
    <property type="match status" value="1"/>
</dbReference>
<evidence type="ECO:0000256" key="1">
    <source>
        <dbReference type="ARBA" id="ARBA00004123"/>
    </source>
</evidence>
<dbReference type="Gene3D" id="3.30.1250.10">
    <property type="entry name" value="Ribosome maturation protein SBDS, N-terminal domain"/>
    <property type="match status" value="1"/>
</dbReference>
<feature type="domain" description="Ribosome maturation protein SDO1/SBDS central" evidence="10">
    <location>
        <begin position="66"/>
        <end position="127"/>
    </location>
</feature>
<evidence type="ECO:0000256" key="2">
    <source>
        <dbReference type="ARBA" id="ARBA00004496"/>
    </source>
</evidence>
<evidence type="ECO:0000256" key="3">
    <source>
        <dbReference type="ARBA" id="ARBA00007433"/>
    </source>
</evidence>
<gene>
    <name evidence="11" type="ORF">HPLM_LOCUS21819</name>
</gene>
<accession>A0A0N4XBT5</accession>
<dbReference type="OMA" id="NIAVFSW"/>
<protein>
    <recommendedName>
        <fullName evidence="4">Ribosome maturation protein SBDS</fullName>
    </recommendedName>
</protein>
<dbReference type="GO" id="GO:0042256">
    <property type="term" value="P:cytosolic ribosome assembly"/>
    <property type="evidence" value="ECO:0007669"/>
    <property type="project" value="InterPro"/>
</dbReference>
<dbReference type="InterPro" id="IPR019783">
    <property type="entry name" value="SDO1/SBDS_N"/>
</dbReference>
<evidence type="ECO:0000256" key="7">
    <source>
        <dbReference type="ARBA" id="ARBA00023242"/>
    </source>
</evidence>
<keyword evidence="7" id="KW-0539">Nucleus</keyword>
<reference evidence="13" key="1">
    <citation type="submission" date="2017-02" db="UniProtKB">
        <authorList>
            <consortium name="WormBaseParasite"/>
        </authorList>
    </citation>
    <scope>IDENTIFICATION</scope>
</reference>
<name>A0A0N4XBT5_HAEPC</name>
<keyword evidence="6" id="KW-0690">Ribosome biogenesis</keyword>
<dbReference type="GO" id="GO:0005737">
    <property type="term" value="C:cytoplasm"/>
    <property type="evidence" value="ECO:0007669"/>
    <property type="project" value="UniProtKB-SubCell"/>
</dbReference>
<dbReference type="SUPFAM" id="SSF109728">
    <property type="entry name" value="Hypothetical protein AF0491, middle domain"/>
    <property type="match status" value="1"/>
</dbReference>
<dbReference type="Pfam" id="PF01172">
    <property type="entry name" value="SBDS_N"/>
    <property type="match status" value="1"/>
</dbReference>
<evidence type="ECO:0000256" key="8">
    <source>
        <dbReference type="ARBA" id="ARBA00049708"/>
    </source>
</evidence>
<dbReference type="EMBL" id="UZAF01024210">
    <property type="protein sequence ID" value="VDO92730.1"/>
    <property type="molecule type" value="Genomic_DNA"/>
</dbReference>
<dbReference type="Proteomes" id="UP000268014">
    <property type="component" value="Unassembled WGS sequence"/>
</dbReference>
<dbReference type="NCBIfam" id="TIGR00291">
    <property type="entry name" value="RNA_SBDS"/>
    <property type="match status" value="1"/>
</dbReference>
<reference evidence="11 12" key="2">
    <citation type="submission" date="2018-11" db="EMBL/GenBank/DDBJ databases">
        <authorList>
            <consortium name="Pathogen Informatics"/>
        </authorList>
    </citation>
    <scope>NUCLEOTIDE SEQUENCE [LARGE SCALE GENOMIC DNA]</scope>
    <source>
        <strain evidence="11 12">MHpl1</strain>
    </source>
</reference>
<dbReference type="GO" id="GO:0005634">
    <property type="term" value="C:nucleus"/>
    <property type="evidence" value="ECO:0007669"/>
    <property type="project" value="UniProtKB-SubCell"/>
</dbReference>
<evidence type="ECO:0000259" key="9">
    <source>
        <dbReference type="Pfam" id="PF01172"/>
    </source>
</evidence>
<comment type="subcellular location">
    <subcellularLocation>
        <location evidence="2">Cytoplasm</location>
    </subcellularLocation>
    <subcellularLocation>
        <location evidence="1">Nucleus</location>
    </subcellularLocation>
</comment>
<feature type="domain" description="Ribosome maturation protein SDO1/SBDS N-terminal" evidence="9">
    <location>
        <begin position="2"/>
        <end position="58"/>
    </location>
</feature>
<dbReference type="STRING" id="6290.A0A0N4XBT5"/>
<dbReference type="InterPro" id="IPR037188">
    <property type="entry name" value="Sdo1/SBDS_central_sf"/>
</dbReference>
<organism evidence="13">
    <name type="scientific">Haemonchus placei</name>
    <name type="common">Barber's pole worm</name>
    <dbReference type="NCBI Taxonomy" id="6290"/>
    <lineage>
        <taxon>Eukaryota</taxon>
        <taxon>Metazoa</taxon>
        <taxon>Ecdysozoa</taxon>
        <taxon>Nematoda</taxon>
        <taxon>Chromadorea</taxon>
        <taxon>Rhabditida</taxon>
        <taxon>Rhabditina</taxon>
        <taxon>Rhabditomorpha</taxon>
        <taxon>Strongyloidea</taxon>
        <taxon>Trichostrongylidae</taxon>
        <taxon>Haemonchus</taxon>
    </lineage>
</organism>
<dbReference type="InterPro" id="IPR018023">
    <property type="entry name" value="Ribosome_mat_SBDS_CS"/>
</dbReference>
<evidence type="ECO:0000313" key="12">
    <source>
        <dbReference type="Proteomes" id="UP000268014"/>
    </source>
</evidence>
<evidence type="ECO:0000313" key="11">
    <source>
        <dbReference type="EMBL" id="VDO92730.1"/>
    </source>
</evidence>
<keyword evidence="12" id="KW-1185">Reference proteome</keyword>
<evidence type="ECO:0000259" key="10">
    <source>
        <dbReference type="Pfam" id="PF09377"/>
    </source>
</evidence>
<dbReference type="Gene3D" id="3.30.70.240">
    <property type="match status" value="1"/>
</dbReference>
<proteinExistence type="inferred from homology"/>
<evidence type="ECO:0000256" key="4">
    <source>
        <dbReference type="ARBA" id="ARBA00014814"/>
    </source>
</evidence>
<dbReference type="PROSITE" id="PS01267">
    <property type="entry name" value="UPF0023"/>
    <property type="match status" value="1"/>
</dbReference>
<evidence type="ECO:0000256" key="6">
    <source>
        <dbReference type="ARBA" id="ARBA00022517"/>
    </source>
</evidence>
<evidence type="ECO:0000313" key="13">
    <source>
        <dbReference type="WBParaSite" id="HPLM_0002183001-mRNA-1"/>
    </source>
</evidence>
<comment type="similarity">
    <text evidence="3">Belongs to the SDO1/SBDS family.</text>
</comment>
<dbReference type="InterPro" id="IPR018978">
    <property type="entry name" value="SDO1/SBDS_central"/>
</dbReference>
<dbReference type="InterPro" id="IPR039100">
    <property type="entry name" value="Sdo1/SBDS-like"/>
</dbReference>
<dbReference type="Pfam" id="PF09377">
    <property type="entry name" value="SBDS_domain_II"/>
    <property type="match status" value="1"/>
</dbReference>
<dbReference type="Gene3D" id="1.10.10.900">
    <property type="entry name" value="SBDS protein C-terminal domain, subdomain 1"/>
    <property type="match status" value="1"/>
</dbReference>